<dbReference type="RefSeq" id="WP_224310787.1">
    <property type="nucleotide sequence ID" value="NZ_JAIRBM010000001.1"/>
</dbReference>
<evidence type="ECO:0000313" key="2">
    <source>
        <dbReference type="EMBL" id="MBZ6074725.1"/>
    </source>
</evidence>
<gene>
    <name evidence="2" type="ORF">K9B37_00220</name>
</gene>
<dbReference type="Proteomes" id="UP000704176">
    <property type="component" value="Unassembled WGS sequence"/>
</dbReference>
<evidence type="ECO:0000313" key="3">
    <source>
        <dbReference type="Proteomes" id="UP000704176"/>
    </source>
</evidence>
<keyword evidence="3" id="KW-1185">Reference proteome</keyword>
<evidence type="ECO:0000259" key="1">
    <source>
        <dbReference type="Pfam" id="PF18276"/>
    </source>
</evidence>
<reference evidence="2 3" key="1">
    <citation type="submission" date="2021-09" db="EMBL/GenBank/DDBJ databases">
        <title>The complete genome sequence of a new microorganism.</title>
        <authorList>
            <person name="Zi Z."/>
        </authorList>
    </citation>
    <scope>NUCLEOTIDE SEQUENCE [LARGE SCALE GENOMIC DNA]</scope>
    <source>
        <strain evidence="2 3">WGZ8</strain>
    </source>
</reference>
<name>A0ABS7VHT3_9HYPH</name>
<proteinExistence type="predicted"/>
<organism evidence="2 3">
    <name type="scientific">Microvirga puerhi</name>
    <dbReference type="NCBI Taxonomy" id="2876078"/>
    <lineage>
        <taxon>Bacteria</taxon>
        <taxon>Pseudomonadati</taxon>
        <taxon>Pseudomonadota</taxon>
        <taxon>Alphaproteobacteria</taxon>
        <taxon>Hyphomicrobiales</taxon>
        <taxon>Methylobacteriaceae</taxon>
        <taxon>Microvirga</taxon>
    </lineage>
</organism>
<comment type="caution">
    <text evidence="2">The sequence shown here is derived from an EMBL/GenBank/DDBJ whole genome shotgun (WGS) entry which is preliminary data.</text>
</comment>
<feature type="domain" description="Tc toxin complex TcA C-terminal TcB-binding" evidence="1">
    <location>
        <begin position="987"/>
        <end position="1166"/>
    </location>
</feature>
<dbReference type="InterPro" id="IPR040840">
    <property type="entry name" value="TcA_TcB_BD"/>
</dbReference>
<dbReference type="Pfam" id="PF18276">
    <property type="entry name" value="TcA_TcB_BD"/>
    <property type="match status" value="1"/>
</dbReference>
<protein>
    <recommendedName>
        <fullName evidence="1">Tc toxin complex TcA C-terminal TcB-binding domain-containing protein</fullName>
    </recommendedName>
</protein>
<dbReference type="EMBL" id="JAIRBM010000001">
    <property type="protein sequence ID" value="MBZ6074725.1"/>
    <property type="molecule type" value="Genomic_DNA"/>
</dbReference>
<sequence length="1409" mass="152906">MGEQKCSDFVARTLSGADGIAILDIPHNLWRQRLLVRLSGGPGEGIEVSHAELDGEVPAILDVPPASELNADRLALLADQLVATRRVRVDDLASDLAAPTADSIVRVLTSGERARLLLELERSLERADAAEGTSAMLLLDPVALRDGKVRIVKFRDLPHVDLKPKPLRDIDLVIKPGLGWGLFPWALPDDQSYRDYLRSVFVLFAHQQKLGVGADPKTFPDIVERQLERRFKQDFRTADRTEVPLNRLLVPLVTAILTAPAGSGLGFGIAAGTLPAQGARTDRQHLDALLALAPVTVQEFTNRYRLPLTEPDSVTSTPVKLNIHSLSRILSDTAQGPVEPRENVIEPQLPGVEGKPILWTEVVGSAPFFLRFDEWLARQQPFFAENLFAIRTQVIGTLAGPWLTEGRKKFLEYHKALPGTHSLTPYNSYFGTMDEVHRAASFLLAYGAADAKLTELVQAIDRNQFATAARLADEAEQLLNAAAPNPRSGENWEPEMSVGNFSRPLSLARRRKLKVSNITELTGTRGTYSPDGFERFFELARPDDLWLDVVHFRIALDQATRLRTYQLRFLLPMLRATIRAGLGDLAGTVDVLAGVTGFYIGIGMLGTPAGMAKHPDSLASNRRVVAGRLRWNDLLGDRPYTARLMYDKEQRLNGPFSLTPQMRGGYDVLKPDTPLLHPLEERYARMVQADALLAWAEALYRTDDAASLERARELYKAAIFLHGEDPGTSAYLPFHLTLPWFGLVENPRVRNQVDRARLALHQLEAGLNFYGYNDEAVPTLSYDTLVNAAQRWATSAKSAQNDYLSYLGRIEQLDLDLLAAKAQERKARATVAIAAEQVEIAKAGVVVAKKLVTDVEKLITAKQAEIDDAKSLFNQFEAYFSGMKSSISSMVDIGKGASEGWTSLSTSGVGEALGLGEQGAGGAAAAGSESIGLGSAMGGLGVVGGFAAFAVLSTTTLQGMADADTKREGELKALKNETLPVAQAAVRVQERNVTIANLQGEIAATDLAYARDLITYQNERFLNRDFWEALAGVAGRSLHRYLDLAGQAAWFAERALAYRLATPIRVIRIGYFDQRMRDVGGVDRLALDLAELEAQRLAAARVTVPLTVTYSLARDLPLAFGQLKAGGTCTFTLTDDDLMAAHPGTFAHRIRAVDVRVEAPGTAVPARGILTNSGFSLLRREPAASRIPLLRFADAYPISEFRLRADMALHGLPGEHLLPFEGAAFTTTWTLDLPKAANVVGLNRITDVRITFDVQAAYEVPSAVAPVAQPASRAVFVSALAVDSTGLKTLRKAAAPQGKIRFDLDRLALPADAVMTNLAVVIPGVVGGKFSAKLRFGNASATSFDIDDGLAMSNAGALSDGNPANVRPLNAAAVGSPARPAFLTITKGTDADRLAAARDVLLWVEYSVP</sequence>
<accession>A0ABS7VHT3</accession>